<evidence type="ECO:0000313" key="8">
    <source>
        <dbReference type="EMBL" id="CAD7085434.1"/>
    </source>
</evidence>
<gene>
    <name evidence="8" type="ORF">HERILL_LOCUS8278</name>
</gene>
<keyword evidence="6" id="KW-0539">Nucleus</keyword>
<keyword evidence="4" id="KW-0238">DNA-binding</keyword>
<dbReference type="InterPro" id="IPR039791">
    <property type="entry name" value="GCM"/>
</dbReference>
<dbReference type="InterPro" id="IPR003902">
    <property type="entry name" value="Tscrpt_reg_GCM"/>
</dbReference>
<protein>
    <recommendedName>
        <fullName evidence="7">GCM domain-containing protein</fullName>
    </recommendedName>
</protein>
<sequence>MVIISSTPPSHDADTVPTKSRVNIDWDINDSIVPIVSEFDDFCEWANGHCRLVYSSSNEDAKKHASGWAMRNTNNHNVNILKKSCLGVLLCSAKCRLPNGERVHLRPAICDKARRKQQGKQCPNRNCTGRLEILPCRGHCGYPVTHFWRQAGNAIFFQAKGTHDHPQPEAKGSSEARRALGGGRRIRSLAVMLARDAALNNKLCTLRGTKRNANSIPKTDDSTFITPIHKKKCICTESNCSCPSHNNNYVGYPTEMGFYAWNPSENYLYATGHHAGEQIFSGYDEHFSNGTPNNVQGIQYVNPANTGFSSMQNTYFHPNDVQTDVKPTGPSLPSCISEIESNNAQNSKWFPEHCKYESCDDTSSLTSSSSIYEEFYYAPIQPNHGTGQSNHVQHYAPNNCNYESLGTYFEQTDGSCVYSTVNSYENSTPASNHSAPAASPHNTEAVQNYSNSEHLEMYNGAQFQINGSASPDFYYSNSGKDVWNISVDAQAYQHTFQIPSSESVANVY</sequence>
<dbReference type="SUPFAM" id="SSF90073">
    <property type="entry name" value="GCM domain"/>
    <property type="match status" value="1"/>
</dbReference>
<dbReference type="InterPro" id="IPR036115">
    <property type="entry name" value="GCM_dom_sf"/>
</dbReference>
<dbReference type="FunFam" id="3.30.70.3530:FF:000001">
    <property type="entry name" value="Chorion-specific transcription factor GCMb"/>
    <property type="match status" value="1"/>
</dbReference>
<dbReference type="FunCoup" id="A0A7R8UR25">
    <property type="interactions" value="40"/>
</dbReference>
<evidence type="ECO:0000259" key="7">
    <source>
        <dbReference type="PROSITE" id="PS50807"/>
    </source>
</evidence>
<keyword evidence="5" id="KW-0804">Transcription</keyword>
<dbReference type="Gene3D" id="3.30.70.3530">
    <property type="entry name" value="GCM motif"/>
    <property type="match status" value="1"/>
</dbReference>
<dbReference type="GO" id="GO:0042063">
    <property type="term" value="P:gliogenesis"/>
    <property type="evidence" value="ECO:0007669"/>
    <property type="project" value="TreeGrafter"/>
</dbReference>
<dbReference type="GO" id="GO:0001228">
    <property type="term" value="F:DNA-binding transcription activator activity, RNA polymerase II-specific"/>
    <property type="evidence" value="ECO:0007669"/>
    <property type="project" value="InterPro"/>
</dbReference>
<dbReference type="GO" id="GO:0005634">
    <property type="term" value="C:nucleus"/>
    <property type="evidence" value="ECO:0007669"/>
    <property type="project" value="UniProtKB-SubCell"/>
</dbReference>
<comment type="subcellular location">
    <subcellularLocation>
        <location evidence="1">Nucleus</location>
    </subcellularLocation>
</comment>
<keyword evidence="9" id="KW-1185">Reference proteome</keyword>
<dbReference type="InParanoid" id="A0A7R8UR25"/>
<dbReference type="GO" id="GO:0000978">
    <property type="term" value="F:RNA polymerase II cis-regulatory region sequence-specific DNA binding"/>
    <property type="evidence" value="ECO:0007669"/>
    <property type="project" value="TreeGrafter"/>
</dbReference>
<evidence type="ECO:0000256" key="1">
    <source>
        <dbReference type="ARBA" id="ARBA00004123"/>
    </source>
</evidence>
<dbReference type="Proteomes" id="UP000594454">
    <property type="component" value="Chromosome 3"/>
</dbReference>
<dbReference type="PROSITE" id="PS50807">
    <property type="entry name" value="GCM"/>
    <property type="match status" value="1"/>
</dbReference>
<feature type="domain" description="GCM" evidence="7">
    <location>
        <begin position="24"/>
        <end position="180"/>
    </location>
</feature>
<dbReference type="PANTHER" id="PTHR12414:SF8">
    <property type="entry name" value="TRANSCRIPTION FACTOR GLIAL CELLS MISSING-RELATED"/>
    <property type="match status" value="1"/>
</dbReference>
<dbReference type="Pfam" id="PF03615">
    <property type="entry name" value="GCM"/>
    <property type="match status" value="1"/>
</dbReference>
<evidence type="ECO:0000313" key="9">
    <source>
        <dbReference type="Proteomes" id="UP000594454"/>
    </source>
</evidence>
<dbReference type="Gene3D" id="2.20.25.670">
    <property type="entry name" value="GCM domain, large subdomain"/>
    <property type="match status" value="1"/>
</dbReference>
<accession>A0A7R8UR25</accession>
<evidence type="ECO:0000256" key="5">
    <source>
        <dbReference type="ARBA" id="ARBA00023163"/>
    </source>
</evidence>
<dbReference type="PANTHER" id="PTHR12414">
    <property type="entry name" value="GLIAL CELLS MISSING RELATED/GLIDE"/>
    <property type="match status" value="1"/>
</dbReference>
<evidence type="ECO:0000256" key="6">
    <source>
        <dbReference type="ARBA" id="ARBA00023242"/>
    </source>
</evidence>
<dbReference type="InterPro" id="IPR043021">
    <property type="entry name" value="GCM_small"/>
</dbReference>
<keyword evidence="3" id="KW-0805">Transcription regulation</keyword>
<dbReference type="OrthoDB" id="6241117at2759"/>
<name>A0A7R8UR25_HERIL</name>
<keyword evidence="2" id="KW-0217">Developmental protein</keyword>
<evidence type="ECO:0000256" key="3">
    <source>
        <dbReference type="ARBA" id="ARBA00023015"/>
    </source>
</evidence>
<evidence type="ECO:0000256" key="4">
    <source>
        <dbReference type="ARBA" id="ARBA00023125"/>
    </source>
</evidence>
<proteinExistence type="predicted"/>
<organism evidence="8 9">
    <name type="scientific">Hermetia illucens</name>
    <name type="common">Black soldier fly</name>
    <dbReference type="NCBI Taxonomy" id="343691"/>
    <lineage>
        <taxon>Eukaryota</taxon>
        <taxon>Metazoa</taxon>
        <taxon>Ecdysozoa</taxon>
        <taxon>Arthropoda</taxon>
        <taxon>Hexapoda</taxon>
        <taxon>Insecta</taxon>
        <taxon>Pterygota</taxon>
        <taxon>Neoptera</taxon>
        <taxon>Endopterygota</taxon>
        <taxon>Diptera</taxon>
        <taxon>Brachycera</taxon>
        <taxon>Stratiomyomorpha</taxon>
        <taxon>Stratiomyidae</taxon>
        <taxon>Hermetiinae</taxon>
        <taxon>Hermetia</taxon>
    </lineage>
</organism>
<reference evidence="8 9" key="1">
    <citation type="submission" date="2020-11" db="EMBL/GenBank/DDBJ databases">
        <authorList>
            <person name="Wallbank WR R."/>
            <person name="Pardo Diaz C."/>
            <person name="Kozak K."/>
            <person name="Martin S."/>
            <person name="Jiggins C."/>
            <person name="Moest M."/>
            <person name="Warren A I."/>
            <person name="Generalovic N T."/>
            <person name="Byers J.R.P. K."/>
            <person name="Montejo-Kovacevich G."/>
            <person name="Yen C E."/>
        </authorList>
    </citation>
    <scope>NUCLEOTIDE SEQUENCE [LARGE SCALE GENOMIC DNA]</scope>
</reference>
<dbReference type="InterPro" id="IPR043020">
    <property type="entry name" value="GCM_large"/>
</dbReference>
<dbReference type="AlphaFoldDB" id="A0A7R8UR25"/>
<dbReference type="EMBL" id="LR899011">
    <property type="protein sequence ID" value="CAD7085434.1"/>
    <property type="molecule type" value="Genomic_DNA"/>
</dbReference>
<evidence type="ECO:0000256" key="2">
    <source>
        <dbReference type="ARBA" id="ARBA00022473"/>
    </source>
</evidence>